<evidence type="ECO:0000259" key="5">
    <source>
        <dbReference type="Pfam" id="PF04548"/>
    </source>
</evidence>
<keyword evidence="3" id="KW-0342">GTP-binding</keyword>
<dbReference type="GO" id="GO:0005525">
    <property type="term" value="F:GTP binding"/>
    <property type="evidence" value="ECO:0007669"/>
    <property type="project" value="UniProtKB-KW"/>
</dbReference>
<organism evidence="6 7">
    <name type="scientific">Cirrhinus molitorella</name>
    <name type="common">mud carp</name>
    <dbReference type="NCBI Taxonomy" id="172907"/>
    <lineage>
        <taxon>Eukaryota</taxon>
        <taxon>Metazoa</taxon>
        <taxon>Chordata</taxon>
        <taxon>Craniata</taxon>
        <taxon>Vertebrata</taxon>
        <taxon>Euteleostomi</taxon>
        <taxon>Actinopterygii</taxon>
        <taxon>Neopterygii</taxon>
        <taxon>Teleostei</taxon>
        <taxon>Ostariophysi</taxon>
        <taxon>Cypriniformes</taxon>
        <taxon>Cyprinidae</taxon>
        <taxon>Labeoninae</taxon>
        <taxon>Labeonini</taxon>
        <taxon>Cirrhinus</taxon>
    </lineage>
</organism>
<proteinExistence type="inferred from homology"/>
<evidence type="ECO:0000256" key="1">
    <source>
        <dbReference type="ARBA" id="ARBA00008535"/>
    </source>
</evidence>
<accession>A0AA88Q769</accession>
<feature type="compositionally biased region" description="Basic and acidic residues" evidence="4">
    <location>
        <begin position="211"/>
        <end position="221"/>
    </location>
</feature>
<comment type="caution">
    <text evidence="6">The sequence shown here is derived from an EMBL/GenBank/DDBJ whole genome shotgun (WGS) entry which is preliminary data.</text>
</comment>
<dbReference type="InterPro" id="IPR045058">
    <property type="entry name" value="GIMA/IAN/Toc"/>
</dbReference>
<evidence type="ECO:0000313" key="6">
    <source>
        <dbReference type="EMBL" id="KAK2906544.1"/>
    </source>
</evidence>
<evidence type="ECO:0000313" key="7">
    <source>
        <dbReference type="Proteomes" id="UP001187343"/>
    </source>
</evidence>
<reference evidence="6" key="1">
    <citation type="submission" date="2023-08" db="EMBL/GenBank/DDBJ databases">
        <title>Chromosome-level Genome Assembly of mud carp (Cirrhinus molitorella).</title>
        <authorList>
            <person name="Liu H."/>
        </authorList>
    </citation>
    <scope>NUCLEOTIDE SEQUENCE</scope>
    <source>
        <strain evidence="6">Prfri</strain>
        <tissue evidence="6">Muscle</tissue>
    </source>
</reference>
<dbReference type="PANTHER" id="PTHR10903">
    <property type="entry name" value="GTPASE, IMAP FAMILY MEMBER-RELATED"/>
    <property type="match status" value="1"/>
</dbReference>
<dbReference type="EMBL" id="JAUYZG010000005">
    <property type="protein sequence ID" value="KAK2906544.1"/>
    <property type="molecule type" value="Genomic_DNA"/>
</dbReference>
<dbReference type="Proteomes" id="UP001187343">
    <property type="component" value="Unassembled WGS sequence"/>
</dbReference>
<dbReference type="InterPro" id="IPR027417">
    <property type="entry name" value="P-loop_NTPase"/>
</dbReference>
<feature type="compositionally biased region" description="Basic and acidic residues" evidence="4">
    <location>
        <begin position="627"/>
        <end position="658"/>
    </location>
</feature>
<feature type="region of interest" description="Disordered" evidence="4">
    <location>
        <begin position="532"/>
        <end position="658"/>
    </location>
</feature>
<dbReference type="Pfam" id="PF04548">
    <property type="entry name" value="AIG1"/>
    <property type="match status" value="2"/>
</dbReference>
<dbReference type="PANTHER" id="PTHR10903:SF170">
    <property type="entry name" value="GTPASE IMAP FAMILY MEMBER 7"/>
    <property type="match status" value="1"/>
</dbReference>
<sequence length="658" mass="78098">MASVSDVRIVLLGKNGSENSRAANAILGRAAFHREAPSHSQQHSLRISGEVEDRYVTVINTHLLQTNFPEGVIIQEVKDCVHRCAPGPHVFILVLQYSNFNESDRHRVKYVLNLFSYQAMKHTIVLSSTDGHVYLSYKSSNRAVHNLLKECGGGHLKFDTVSAEWRSEMFRRIEEMLKKEQEEFLICDIYEDEGDGASVDEDQSRSGASVRGDEKEKEDTKTGLATAGKSKLNIVLCGNNAVLKNSVSKMFRGTINKPQNERRRKREEKINGRQISVIELSALTRLSKEEVMRETFHCLSLCDPGVHVFILVTPVSPLTNKERAEMEKIKRIFNSNEHFMVLFITDNTVDRSVSDFVASTESQSAVSLYGSWCSVMGLKDQRNSEKISDLFDCIESMKIEPYSLQTYMRAPEKRGRHGLQWKQRVRENEEMSKALETQHHTQVTQLFNMIEEMKRSNQGRYFTNEMFQEAATSIEQRMEIITESERQNLMQIKELQDKYDTEINSMRKRLEEKKQKIIEERERLKNKFREQEETLRREFEEEEKSELEKRETEDLKRSEEEKQQKAEYDQRIEEMKKEREDKEREYEEKKKEMERRYDQLERERNEEWRRRKQEDEERRVEKRKKWEKMMEDLKREQEEEIRRREREEKEIIDRRKRV</sequence>
<feature type="domain" description="AIG1-type G" evidence="5">
    <location>
        <begin position="249"/>
        <end position="399"/>
    </location>
</feature>
<comment type="similarity">
    <text evidence="1">Belongs to the TRAFAC class TrmE-Era-EngA-EngB-Septin-like GTPase superfamily. AIG1/Toc34/Toc159-like paraseptin GTPase family. IAN subfamily.</text>
</comment>
<dbReference type="AlphaFoldDB" id="A0AA88Q769"/>
<name>A0AA88Q769_9TELE</name>
<dbReference type="InterPro" id="IPR006703">
    <property type="entry name" value="G_AIG1"/>
</dbReference>
<protein>
    <recommendedName>
        <fullName evidence="5">AIG1-type G domain-containing protein</fullName>
    </recommendedName>
</protein>
<keyword evidence="7" id="KW-1185">Reference proteome</keyword>
<evidence type="ECO:0000256" key="3">
    <source>
        <dbReference type="ARBA" id="ARBA00023134"/>
    </source>
</evidence>
<gene>
    <name evidence="6" type="ORF">Q8A67_005529</name>
</gene>
<evidence type="ECO:0000256" key="2">
    <source>
        <dbReference type="ARBA" id="ARBA00022741"/>
    </source>
</evidence>
<feature type="compositionally biased region" description="Basic and acidic residues" evidence="4">
    <location>
        <begin position="546"/>
        <end position="620"/>
    </location>
</feature>
<evidence type="ECO:0000256" key="4">
    <source>
        <dbReference type="SAM" id="MobiDB-lite"/>
    </source>
</evidence>
<feature type="domain" description="AIG1-type G" evidence="5">
    <location>
        <begin position="8"/>
        <end position="192"/>
    </location>
</feature>
<dbReference type="Gene3D" id="3.40.50.300">
    <property type="entry name" value="P-loop containing nucleotide triphosphate hydrolases"/>
    <property type="match status" value="3"/>
</dbReference>
<keyword evidence="2" id="KW-0547">Nucleotide-binding</keyword>
<feature type="region of interest" description="Disordered" evidence="4">
    <location>
        <begin position="195"/>
        <end position="224"/>
    </location>
</feature>